<proteinExistence type="predicted"/>
<dbReference type="AlphaFoldDB" id="A0A4Z2GM05"/>
<reference evidence="2 3" key="1">
    <citation type="submission" date="2019-03" db="EMBL/GenBank/DDBJ databases">
        <title>First draft genome of Liparis tanakae, snailfish: a comprehensive survey of snailfish specific genes.</title>
        <authorList>
            <person name="Kim W."/>
            <person name="Song I."/>
            <person name="Jeong J.-H."/>
            <person name="Kim D."/>
            <person name="Kim S."/>
            <person name="Ryu S."/>
            <person name="Song J.Y."/>
            <person name="Lee S.K."/>
        </authorList>
    </citation>
    <scope>NUCLEOTIDE SEQUENCE [LARGE SCALE GENOMIC DNA]</scope>
    <source>
        <tissue evidence="2">Muscle</tissue>
    </source>
</reference>
<comment type="caution">
    <text evidence="2">The sequence shown here is derived from an EMBL/GenBank/DDBJ whole genome shotgun (WGS) entry which is preliminary data.</text>
</comment>
<keyword evidence="3" id="KW-1185">Reference proteome</keyword>
<evidence type="ECO:0000313" key="3">
    <source>
        <dbReference type="Proteomes" id="UP000314294"/>
    </source>
</evidence>
<gene>
    <name evidence="2" type="ORF">EYF80_035979</name>
</gene>
<dbReference type="EMBL" id="SRLO01000504">
    <property type="protein sequence ID" value="TNN53834.1"/>
    <property type="molecule type" value="Genomic_DNA"/>
</dbReference>
<dbReference type="Proteomes" id="UP000314294">
    <property type="component" value="Unassembled WGS sequence"/>
</dbReference>
<evidence type="ECO:0000313" key="2">
    <source>
        <dbReference type="EMBL" id="TNN53834.1"/>
    </source>
</evidence>
<sequence>MKAAWIRLCGDVHICTKSDNSSLKSTSPSLQDDGETGSQSKDTVGRPHPMDEEAVDVCTASQDLTVFSGLQWHISGGCCSLLCNPRVVGV</sequence>
<evidence type="ECO:0000256" key="1">
    <source>
        <dbReference type="SAM" id="MobiDB-lite"/>
    </source>
</evidence>
<feature type="compositionally biased region" description="Polar residues" evidence="1">
    <location>
        <begin position="17"/>
        <end position="42"/>
    </location>
</feature>
<feature type="region of interest" description="Disordered" evidence="1">
    <location>
        <begin position="17"/>
        <end position="52"/>
    </location>
</feature>
<organism evidence="2 3">
    <name type="scientific">Liparis tanakae</name>
    <name type="common">Tanaka's snailfish</name>
    <dbReference type="NCBI Taxonomy" id="230148"/>
    <lineage>
        <taxon>Eukaryota</taxon>
        <taxon>Metazoa</taxon>
        <taxon>Chordata</taxon>
        <taxon>Craniata</taxon>
        <taxon>Vertebrata</taxon>
        <taxon>Euteleostomi</taxon>
        <taxon>Actinopterygii</taxon>
        <taxon>Neopterygii</taxon>
        <taxon>Teleostei</taxon>
        <taxon>Neoteleostei</taxon>
        <taxon>Acanthomorphata</taxon>
        <taxon>Eupercaria</taxon>
        <taxon>Perciformes</taxon>
        <taxon>Cottioidei</taxon>
        <taxon>Cottales</taxon>
        <taxon>Liparidae</taxon>
        <taxon>Liparis</taxon>
    </lineage>
</organism>
<protein>
    <submittedName>
        <fullName evidence="2">Uncharacterized protein</fullName>
    </submittedName>
</protein>
<name>A0A4Z2GM05_9TELE</name>
<accession>A0A4Z2GM05</accession>